<dbReference type="Proteomes" id="UP000249898">
    <property type="component" value="Chromosome"/>
</dbReference>
<dbReference type="EMBL" id="CP016181">
    <property type="protein sequence ID" value="AWY01007.1"/>
    <property type="molecule type" value="Genomic_DNA"/>
</dbReference>
<proteinExistence type="predicted"/>
<evidence type="ECO:0000313" key="2">
    <source>
        <dbReference type="Proteomes" id="UP000249898"/>
    </source>
</evidence>
<name>A0A2Z4PU99_9GAMM</name>
<protein>
    <submittedName>
        <fullName evidence="1">Uncharacterized protein</fullName>
    </submittedName>
</protein>
<evidence type="ECO:0000313" key="1">
    <source>
        <dbReference type="EMBL" id="AWY01007.1"/>
    </source>
</evidence>
<accession>A0A2Z4PU99</accession>
<organism evidence="1 2">
    <name type="scientific">Marinomonas primoryensis</name>
    <dbReference type="NCBI Taxonomy" id="178399"/>
    <lineage>
        <taxon>Bacteria</taxon>
        <taxon>Pseudomonadati</taxon>
        <taxon>Pseudomonadota</taxon>
        <taxon>Gammaproteobacteria</taxon>
        <taxon>Oceanospirillales</taxon>
        <taxon>Oceanospirillaceae</taxon>
        <taxon>Marinomonas</taxon>
    </lineage>
</organism>
<dbReference type="AlphaFoldDB" id="A0A2Z4PU99"/>
<reference evidence="1 2" key="1">
    <citation type="submission" date="2016-06" db="EMBL/GenBank/DDBJ databases">
        <title>The sequenced genome of the ice-adhering bacterium Marinomonas primoryensis, from Antarctica.</title>
        <authorList>
            <person name="Graham L."/>
            <person name="Vance T.D.R."/>
            <person name="Davies P.L."/>
        </authorList>
    </citation>
    <scope>NUCLEOTIDE SEQUENCE [LARGE SCALE GENOMIC DNA]</scope>
    <source>
        <strain evidence="1 2">AceL</strain>
    </source>
</reference>
<gene>
    <name evidence="1" type="ORF">A8139_14220</name>
</gene>
<dbReference type="OrthoDB" id="79831at2"/>
<dbReference type="RefSeq" id="WP_112139145.1">
    <property type="nucleotide sequence ID" value="NZ_CP016181.1"/>
</dbReference>
<sequence>MKLDSDPVVIPSKELIDLIQAVRTFLTKKATANSTTSFLIQLSNSGKSDWVNDNITRVKGYTQRNFVDF</sequence>